<sequence>MTPSLARRRLVRLLAGAPLLLAGCAGLRRSDPVQVRVAGLEPLPGEGLEMRFLLKLRVQNPNDFALDYDGLALQIDLKDRDFASGVSDMRGSVPPFSETVISLPISVSPLSAVRQLLELDGADLERLPYSLRGKLGGGPLGTQRFSAHGTLSLPVTRAGW</sequence>
<accession>F5R7R1</accession>
<dbReference type="eggNOG" id="COG5608">
    <property type="taxonomic scope" value="Bacteria"/>
</dbReference>
<comment type="caution">
    <text evidence="2">The sequence shown here is derived from an EMBL/GenBank/DDBJ whole genome shotgun (WGS) entry which is preliminary data.</text>
</comment>
<dbReference type="SMART" id="SM00769">
    <property type="entry name" value="WHy"/>
    <property type="match status" value="1"/>
</dbReference>
<dbReference type="AlphaFoldDB" id="F5R7R1"/>
<dbReference type="RefSeq" id="WP_008058045.1">
    <property type="nucleotide sequence ID" value="NZ_AFHG01000028.1"/>
</dbReference>
<dbReference type="PROSITE" id="PS51257">
    <property type="entry name" value="PROKAR_LIPOPROTEIN"/>
    <property type="match status" value="1"/>
</dbReference>
<keyword evidence="3" id="KW-1185">Reference proteome</keyword>
<dbReference type="InterPro" id="IPR004864">
    <property type="entry name" value="LEA_2"/>
</dbReference>
<gene>
    <name evidence="2" type="ORF">METUNv1_00259</name>
</gene>
<dbReference type="GO" id="GO:0009269">
    <property type="term" value="P:response to desiccation"/>
    <property type="evidence" value="ECO:0007669"/>
    <property type="project" value="InterPro"/>
</dbReference>
<dbReference type="Gene3D" id="2.60.40.1820">
    <property type="match status" value="1"/>
</dbReference>
<dbReference type="Pfam" id="PF03168">
    <property type="entry name" value="LEA_2"/>
    <property type="match status" value="1"/>
</dbReference>
<dbReference type="Proteomes" id="UP000005019">
    <property type="component" value="Unassembled WGS sequence"/>
</dbReference>
<dbReference type="STRING" id="1000565.METUNv1_00259"/>
<feature type="domain" description="Water stress and hypersensitive response" evidence="1">
    <location>
        <begin position="35"/>
        <end position="154"/>
    </location>
</feature>
<proteinExistence type="predicted"/>
<dbReference type="SUPFAM" id="SSF117070">
    <property type="entry name" value="LEA14-like"/>
    <property type="match status" value="1"/>
</dbReference>
<organism evidence="2 3">
    <name type="scientific">Methyloversatilis universalis (strain ATCC BAA-1314 / DSM 25237 / JCM 13912 / CCUG 52030 / FAM5)</name>
    <dbReference type="NCBI Taxonomy" id="1000565"/>
    <lineage>
        <taxon>Bacteria</taxon>
        <taxon>Pseudomonadati</taxon>
        <taxon>Pseudomonadota</taxon>
        <taxon>Betaproteobacteria</taxon>
        <taxon>Nitrosomonadales</taxon>
        <taxon>Sterolibacteriaceae</taxon>
        <taxon>Methyloversatilis</taxon>
    </lineage>
</organism>
<evidence type="ECO:0000313" key="2">
    <source>
        <dbReference type="EMBL" id="EGK73628.1"/>
    </source>
</evidence>
<evidence type="ECO:0000259" key="1">
    <source>
        <dbReference type="SMART" id="SM00769"/>
    </source>
</evidence>
<protein>
    <recommendedName>
        <fullName evidence="1">Water stress and hypersensitive response domain-containing protein</fullName>
    </recommendedName>
</protein>
<dbReference type="EMBL" id="AFHG01000028">
    <property type="protein sequence ID" value="EGK73628.1"/>
    <property type="molecule type" value="Genomic_DNA"/>
</dbReference>
<name>F5R7R1_METUF</name>
<evidence type="ECO:0000313" key="3">
    <source>
        <dbReference type="Proteomes" id="UP000005019"/>
    </source>
</evidence>
<dbReference type="OrthoDB" id="5421820at2"/>
<reference evidence="2 3" key="1">
    <citation type="journal article" date="2011" name="J. Bacteriol.">
        <title>Genome sequence of Methyloversatilis universalis FAM5T, a methylotrophic representative of the order Rhodocyclales.</title>
        <authorList>
            <person name="Kittichotirat W."/>
            <person name="Good N.M."/>
            <person name="Hall R."/>
            <person name="Bringel F."/>
            <person name="Lajus A."/>
            <person name="Medigue C."/>
            <person name="Smalley N.E."/>
            <person name="Beck D."/>
            <person name="Bumgarner R."/>
            <person name="Vuilleumier S."/>
            <person name="Kalyuzhnaya M.G."/>
        </authorList>
    </citation>
    <scope>NUCLEOTIDE SEQUENCE [LARGE SCALE GENOMIC DNA]</scope>
    <source>
        <strain evidence="3">ATCC BAA-1314 / JCM 13912 / FAM5</strain>
    </source>
</reference>
<dbReference type="InterPro" id="IPR013990">
    <property type="entry name" value="WHy-dom"/>
</dbReference>